<dbReference type="Pfam" id="PF00753">
    <property type="entry name" value="Lactamase_B"/>
    <property type="match status" value="2"/>
</dbReference>
<protein>
    <recommendedName>
        <fullName evidence="2">Metallo-beta-lactamase domain-containing protein</fullName>
    </recommendedName>
</protein>
<dbReference type="PANTHER" id="PTHR23131:SF0">
    <property type="entry name" value="ENDORIBONUCLEASE LACTB2"/>
    <property type="match status" value="1"/>
</dbReference>
<feature type="region of interest" description="Disordered" evidence="1">
    <location>
        <begin position="49"/>
        <end position="86"/>
    </location>
</feature>
<dbReference type="Proteomes" id="UP000626109">
    <property type="component" value="Unassembled WGS sequence"/>
</dbReference>
<dbReference type="InterPro" id="IPR001279">
    <property type="entry name" value="Metallo-B-lactamas"/>
</dbReference>
<organism evidence="3 4">
    <name type="scientific">Polarella glacialis</name>
    <name type="common">Dinoflagellate</name>
    <dbReference type="NCBI Taxonomy" id="89957"/>
    <lineage>
        <taxon>Eukaryota</taxon>
        <taxon>Sar</taxon>
        <taxon>Alveolata</taxon>
        <taxon>Dinophyceae</taxon>
        <taxon>Suessiales</taxon>
        <taxon>Suessiaceae</taxon>
        <taxon>Polarella</taxon>
    </lineage>
</organism>
<name>A0A813KR44_POLGL</name>
<dbReference type="SUPFAM" id="SSF56281">
    <property type="entry name" value="Metallo-hydrolase/oxidoreductase"/>
    <property type="match status" value="1"/>
</dbReference>
<dbReference type="InterPro" id="IPR036388">
    <property type="entry name" value="WH-like_DNA-bd_sf"/>
</dbReference>
<dbReference type="EMBL" id="CAJNNW010032048">
    <property type="protein sequence ID" value="CAE8710860.1"/>
    <property type="molecule type" value="Genomic_DNA"/>
</dbReference>
<reference evidence="3" key="1">
    <citation type="submission" date="2021-02" db="EMBL/GenBank/DDBJ databases">
        <authorList>
            <person name="Dougan E. K."/>
            <person name="Rhodes N."/>
            <person name="Thang M."/>
            <person name="Chan C."/>
        </authorList>
    </citation>
    <scope>NUCLEOTIDE SEQUENCE</scope>
</reference>
<sequence>PLKPWRQICKRPLIYHCQVFLSFEECDAITRLARSNVPPKDRSAAKLRVNLDASLRSPDSEKSTGNAAGSLEDDAGGGAPSDSSSDAAVLRAIERRVLALSGVPSHGGEMPWAVHYTPLEKETEEHELSASRVSLGLHVDTNNCRDRRWLTFIAYLQTTPSSHGGHTLFPLAQGQRKAGKGAGPARRLVTAAEMLQSSGLHHTGQARNPHLPEEVQEAARLLLDHAHGLAELAASQKGGDEDGSDVRCCWDPSGCGLALSAEKGSCVAFFTRSPASSGAIDPRSWHGGAAVRAPPGQIEASPEEAEIGKWTLQKCRAEHLSRFARRLQRLSATSPFPRACLAKMLALGCRCCQPFNFDPVPLQSAQATSHRPSRRGAGRAVGGGVVFESQTGSAGGSVVSTLLGPSAVSSSNVFNPAATDVDDTVKRRQVIARGLSRFEMEAALPPQADWEQLSQRVLCILGQNASSYTLNGTNCYLVGTGRSRVLIDAGEEFVGAEAFMDSLAKCMEEFGVDGLDAIVITHMHHDHYGNIGRLQERYGPVPVYTREMSENNFPLLQTLRQNGQLEYLLGSDGMPAFNPKSSLSPRTLPQDLDLSWVADAVLSFPGANVGERLQYLFFFVWHSAHLVEKLRRGDYPWQPLQEGSIICTEGATLSALYTPGHSSDHMSFLLQEEHSLFSGDHVLGWGTTLITDMQDYMSSLHRMLDLQPVRLYPGHGAYIEDGVEILVRYIAHRESRERQAWEALARSPRPVSIMDVAKRLYPDTPKDRLWMAKDNVESLFRKFVADGSAAAFTLMGPEPGGEERFETVNIDKDVKRVPKGLLWAAKRSVASKL</sequence>
<dbReference type="Gene3D" id="3.60.15.10">
    <property type="entry name" value="Ribonuclease Z/Hydroxyacylglutathione hydrolase-like"/>
    <property type="match status" value="2"/>
</dbReference>
<dbReference type="Gene3D" id="2.60.120.620">
    <property type="entry name" value="q2cbj1_9rhob like domain"/>
    <property type="match status" value="1"/>
</dbReference>
<dbReference type="InterPro" id="IPR050662">
    <property type="entry name" value="Sec-metab_biosynth-thioest"/>
</dbReference>
<dbReference type="InterPro" id="IPR036866">
    <property type="entry name" value="RibonucZ/Hydroxyglut_hydro"/>
</dbReference>
<dbReference type="PANTHER" id="PTHR23131">
    <property type="entry name" value="ENDORIBONUCLEASE LACTB2"/>
    <property type="match status" value="1"/>
</dbReference>
<gene>
    <name evidence="3" type="ORF">PGLA2088_LOCUS36175</name>
</gene>
<dbReference type="AlphaFoldDB" id="A0A813KR44"/>
<dbReference type="Gene3D" id="1.10.10.10">
    <property type="entry name" value="Winged helix-like DNA-binding domain superfamily/Winged helix DNA-binding domain"/>
    <property type="match status" value="1"/>
</dbReference>
<feature type="non-terminal residue" evidence="3">
    <location>
        <position position="1"/>
    </location>
</feature>
<comment type="caution">
    <text evidence="3">The sequence shown here is derived from an EMBL/GenBank/DDBJ whole genome shotgun (WGS) entry which is preliminary data.</text>
</comment>
<evidence type="ECO:0000313" key="3">
    <source>
        <dbReference type="EMBL" id="CAE8710860.1"/>
    </source>
</evidence>
<evidence type="ECO:0000259" key="2">
    <source>
        <dbReference type="SMART" id="SM00849"/>
    </source>
</evidence>
<proteinExistence type="predicted"/>
<accession>A0A813KR44</accession>
<evidence type="ECO:0000313" key="4">
    <source>
        <dbReference type="Proteomes" id="UP000626109"/>
    </source>
</evidence>
<evidence type="ECO:0000256" key="1">
    <source>
        <dbReference type="SAM" id="MobiDB-lite"/>
    </source>
</evidence>
<feature type="domain" description="Metallo-beta-lactamase" evidence="2">
    <location>
        <begin position="472"/>
        <end position="715"/>
    </location>
</feature>
<dbReference type="SMART" id="SM00849">
    <property type="entry name" value="Lactamase_B"/>
    <property type="match status" value="1"/>
</dbReference>